<dbReference type="EMBL" id="FP236843">
    <property type="protein sequence ID" value="CAX61283.1"/>
    <property type="molecule type" value="Genomic_DNA"/>
</dbReference>
<proteinExistence type="predicted"/>
<dbReference type="HOGENOM" id="CLU_191482_1_0_6"/>
<gene>
    <name evidence="1" type="ordered locus">EbC_37520</name>
</gene>
<organism evidence="2">
    <name type="scientific">Erwinia billingiae (strain Eb661)</name>
    <dbReference type="NCBI Taxonomy" id="634500"/>
    <lineage>
        <taxon>Bacteria</taxon>
        <taxon>Pseudomonadati</taxon>
        <taxon>Pseudomonadota</taxon>
        <taxon>Gammaproteobacteria</taxon>
        <taxon>Enterobacterales</taxon>
        <taxon>Erwiniaceae</taxon>
        <taxon>Erwinia</taxon>
    </lineage>
</organism>
<evidence type="ECO:0000313" key="2">
    <source>
        <dbReference type="Proteomes" id="UP000008793"/>
    </source>
</evidence>
<evidence type="ECO:0000313" key="1">
    <source>
        <dbReference type="EMBL" id="CAX61283.1"/>
    </source>
</evidence>
<accession>D8MWS6</accession>
<dbReference type="GeneID" id="90513704"/>
<keyword evidence="2" id="KW-1185">Reference proteome</keyword>
<dbReference type="Proteomes" id="UP000008793">
    <property type="component" value="Chromosome"/>
</dbReference>
<sequence length="87" mass="9938">MPAEYYYVTQQIDKSDFHMLHRAGCPSLPRKETLHFIGSLYDASQAMTVAKMRVGQQVKACFICCRPQNEANKPLPDKMHARQHSGK</sequence>
<reference evidence="1 2" key="1">
    <citation type="journal article" date="2010" name="BMC Genomics">
        <title>Genome comparison of the epiphytic bacteria Erwinia billingiae and E. tasmaniensis with the pear pathogen E. pyrifoliae.</title>
        <authorList>
            <person name="Kube M."/>
            <person name="Migdoll A.M."/>
            <person name="Gehring I."/>
            <person name="Heitmann K."/>
            <person name="Mayer Y."/>
            <person name="Kuhl H."/>
            <person name="Knaust F."/>
            <person name="Geider K."/>
            <person name="Reinhardt R."/>
        </authorList>
    </citation>
    <scope>NUCLEOTIDE SEQUENCE [LARGE SCALE GENOMIC DNA]</scope>
    <source>
        <strain evidence="1 2">Eb661</strain>
    </source>
</reference>
<protein>
    <submittedName>
        <fullName evidence="1">Uncharacterized protein</fullName>
    </submittedName>
</protein>
<dbReference type="AlphaFoldDB" id="D8MWS6"/>
<dbReference type="eggNOG" id="ENOG5033B1R">
    <property type="taxonomic scope" value="Bacteria"/>
</dbReference>
<dbReference type="RefSeq" id="WP_013203767.1">
    <property type="nucleotide sequence ID" value="NC_014306.1"/>
</dbReference>
<dbReference type="KEGG" id="ebi:EbC_37520"/>
<name>D8MWS6_ERWBE</name>